<protein>
    <submittedName>
        <fullName evidence="1">Uncharacterized protein</fullName>
    </submittedName>
</protein>
<proteinExistence type="predicted"/>
<keyword evidence="2" id="KW-1185">Reference proteome</keyword>
<reference evidence="1 2" key="1">
    <citation type="submission" date="2024-04" db="EMBL/GenBank/DDBJ databases">
        <title>Tritrichomonas musculus Genome.</title>
        <authorList>
            <person name="Alves-Ferreira E."/>
            <person name="Grigg M."/>
            <person name="Lorenzi H."/>
            <person name="Galac M."/>
        </authorList>
    </citation>
    <scope>NUCLEOTIDE SEQUENCE [LARGE SCALE GENOMIC DNA]</scope>
    <source>
        <strain evidence="1 2">EAF2021</strain>
    </source>
</reference>
<organism evidence="1 2">
    <name type="scientific">Tritrichomonas musculus</name>
    <dbReference type="NCBI Taxonomy" id="1915356"/>
    <lineage>
        <taxon>Eukaryota</taxon>
        <taxon>Metamonada</taxon>
        <taxon>Parabasalia</taxon>
        <taxon>Tritrichomonadida</taxon>
        <taxon>Tritrichomonadidae</taxon>
        <taxon>Tritrichomonas</taxon>
    </lineage>
</organism>
<dbReference type="EMBL" id="JAPFFF010000008">
    <property type="protein sequence ID" value="KAK8884777.1"/>
    <property type="molecule type" value="Genomic_DNA"/>
</dbReference>
<sequence>MNAHRNCYSDSDCNQVRFQTQLGVLPGKIRTNLNIPCRSNIFNSMRRPTLHESNNEDLDSLIQMLQDGYEKKIKVSKPNDEFKSITQIIPMI</sequence>
<evidence type="ECO:0000313" key="2">
    <source>
        <dbReference type="Proteomes" id="UP001470230"/>
    </source>
</evidence>
<name>A0ABR2K2Q1_9EUKA</name>
<evidence type="ECO:0000313" key="1">
    <source>
        <dbReference type="EMBL" id="KAK8884777.1"/>
    </source>
</evidence>
<gene>
    <name evidence="1" type="ORF">M9Y10_043897</name>
</gene>
<dbReference type="Proteomes" id="UP001470230">
    <property type="component" value="Unassembled WGS sequence"/>
</dbReference>
<accession>A0ABR2K2Q1</accession>
<comment type="caution">
    <text evidence="1">The sequence shown here is derived from an EMBL/GenBank/DDBJ whole genome shotgun (WGS) entry which is preliminary data.</text>
</comment>